<gene>
    <name evidence="1" type="ORF">BSU04_29585</name>
</gene>
<dbReference type="Proteomes" id="UP000214720">
    <property type="component" value="Unassembled WGS sequence"/>
</dbReference>
<evidence type="ECO:0000313" key="1">
    <source>
        <dbReference type="EMBL" id="OXC74957.1"/>
    </source>
</evidence>
<accession>A0A226WVZ8</accession>
<sequence>MVRRGAAPAPSISYAQMPVSRRARSAIGLLVLIASIDHEIRRDRKPIHRGYG</sequence>
<reference evidence="2" key="1">
    <citation type="submission" date="2017-01" db="EMBL/GenBank/DDBJ databases">
        <title>Genome Analysis of Deinococcus marmoris KOPRI26562.</title>
        <authorList>
            <person name="Kim J.H."/>
            <person name="Oh H.-M."/>
        </authorList>
    </citation>
    <scope>NUCLEOTIDE SEQUENCE [LARGE SCALE GENOMIC DNA]</scope>
    <source>
        <strain evidence="2">PAMC 26633</strain>
    </source>
</reference>
<name>A0A226WVZ8_CABSO</name>
<protein>
    <submittedName>
        <fullName evidence="1">Uncharacterized protein</fullName>
    </submittedName>
</protein>
<proteinExistence type="predicted"/>
<comment type="caution">
    <text evidence="1">The sequence shown here is derived from an EMBL/GenBank/DDBJ whole genome shotgun (WGS) entry which is preliminary data.</text>
</comment>
<dbReference type="EMBL" id="MTHB01000198">
    <property type="protein sequence ID" value="OXC74957.1"/>
    <property type="molecule type" value="Genomic_DNA"/>
</dbReference>
<evidence type="ECO:0000313" key="2">
    <source>
        <dbReference type="Proteomes" id="UP000214720"/>
    </source>
</evidence>
<organism evidence="1 2">
    <name type="scientific">Caballeronia sordidicola</name>
    <name type="common">Burkholderia sordidicola</name>
    <dbReference type="NCBI Taxonomy" id="196367"/>
    <lineage>
        <taxon>Bacteria</taxon>
        <taxon>Pseudomonadati</taxon>
        <taxon>Pseudomonadota</taxon>
        <taxon>Betaproteobacteria</taxon>
        <taxon>Burkholderiales</taxon>
        <taxon>Burkholderiaceae</taxon>
        <taxon>Caballeronia</taxon>
    </lineage>
</organism>
<dbReference type="AlphaFoldDB" id="A0A226WVZ8"/>